<dbReference type="EMBL" id="MU393436">
    <property type="protein sequence ID" value="KAI4868695.1"/>
    <property type="molecule type" value="Genomic_DNA"/>
</dbReference>
<gene>
    <name evidence="1" type="ORF">F4820DRAFT_444871</name>
</gene>
<keyword evidence="2" id="KW-1185">Reference proteome</keyword>
<evidence type="ECO:0000313" key="2">
    <source>
        <dbReference type="Proteomes" id="UP001497700"/>
    </source>
</evidence>
<sequence length="215" mass="24485">MSTYYAAPREKRYHKYKKVLYLEPPTNGSKTVRTRVTTIVPPPAPIPSPSPPPVIMLPEPTPAPPPVFLEPLPPPPPPPAPYIPPPPPPEPEQDTEIEVIAVDVDPDQSTVSGRSSKSSKSSSRSSKSSKTSRHSSGGRHSRDREVYIERERLVPVRVPVPYHVHHVEIEQQQPPQQDSFRYIEAPRRYEPQSRRNSDQEIIIEDHRHRKYIRDC</sequence>
<dbReference type="Proteomes" id="UP001497700">
    <property type="component" value="Unassembled WGS sequence"/>
</dbReference>
<organism evidence="1 2">
    <name type="scientific">Hypoxylon rubiginosum</name>
    <dbReference type="NCBI Taxonomy" id="110542"/>
    <lineage>
        <taxon>Eukaryota</taxon>
        <taxon>Fungi</taxon>
        <taxon>Dikarya</taxon>
        <taxon>Ascomycota</taxon>
        <taxon>Pezizomycotina</taxon>
        <taxon>Sordariomycetes</taxon>
        <taxon>Xylariomycetidae</taxon>
        <taxon>Xylariales</taxon>
        <taxon>Hypoxylaceae</taxon>
        <taxon>Hypoxylon</taxon>
    </lineage>
</organism>
<protein>
    <submittedName>
        <fullName evidence="1">Uncharacterized protein</fullName>
    </submittedName>
</protein>
<name>A0ACB9ZBZ1_9PEZI</name>
<proteinExistence type="predicted"/>
<reference evidence="1 2" key="1">
    <citation type="journal article" date="2022" name="New Phytol.">
        <title>Ecological generalism drives hyperdiversity of secondary metabolite gene clusters in xylarialean endophytes.</title>
        <authorList>
            <person name="Franco M.E.E."/>
            <person name="Wisecaver J.H."/>
            <person name="Arnold A.E."/>
            <person name="Ju Y.M."/>
            <person name="Slot J.C."/>
            <person name="Ahrendt S."/>
            <person name="Moore L.P."/>
            <person name="Eastman K.E."/>
            <person name="Scott K."/>
            <person name="Konkel Z."/>
            <person name="Mondo S.J."/>
            <person name="Kuo A."/>
            <person name="Hayes R.D."/>
            <person name="Haridas S."/>
            <person name="Andreopoulos B."/>
            <person name="Riley R."/>
            <person name="LaButti K."/>
            <person name="Pangilinan J."/>
            <person name="Lipzen A."/>
            <person name="Amirebrahimi M."/>
            <person name="Yan J."/>
            <person name="Adam C."/>
            <person name="Keymanesh K."/>
            <person name="Ng V."/>
            <person name="Louie K."/>
            <person name="Northen T."/>
            <person name="Drula E."/>
            <person name="Henrissat B."/>
            <person name="Hsieh H.M."/>
            <person name="Youens-Clark K."/>
            <person name="Lutzoni F."/>
            <person name="Miadlikowska J."/>
            <person name="Eastwood D.C."/>
            <person name="Hamelin R.C."/>
            <person name="Grigoriev I.V."/>
            <person name="U'Ren J.M."/>
        </authorList>
    </citation>
    <scope>NUCLEOTIDE SEQUENCE [LARGE SCALE GENOMIC DNA]</scope>
    <source>
        <strain evidence="1 2">CBS 119005</strain>
    </source>
</reference>
<evidence type="ECO:0000313" key="1">
    <source>
        <dbReference type="EMBL" id="KAI4868695.1"/>
    </source>
</evidence>
<accession>A0ACB9ZBZ1</accession>
<comment type="caution">
    <text evidence="1">The sequence shown here is derived from an EMBL/GenBank/DDBJ whole genome shotgun (WGS) entry which is preliminary data.</text>
</comment>